<feature type="region of interest" description="Disordered" evidence="14">
    <location>
        <begin position="561"/>
        <end position="580"/>
    </location>
</feature>
<evidence type="ECO:0000256" key="3">
    <source>
        <dbReference type="ARBA" id="ARBA00022475"/>
    </source>
</evidence>
<dbReference type="CDD" id="cd13433">
    <property type="entry name" value="Na_channel_gate"/>
    <property type="match status" value="1"/>
</dbReference>
<feature type="transmembrane region" description="Helical" evidence="12">
    <location>
        <begin position="116"/>
        <end position="139"/>
    </location>
</feature>
<evidence type="ECO:0000256" key="9">
    <source>
        <dbReference type="ARBA" id="ARBA00023136"/>
    </source>
</evidence>
<dbReference type="InterPro" id="IPR031649">
    <property type="entry name" value="GPHH_dom"/>
</dbReference>
<evidence type="ECO:0000256" key="8">
    <source>
        <dbReference type="ARBA" id="ARBA00023065"/>
    </source>
</evidence>
<comment type="subcellular location">
    <subcellularLocation>
        <location evidence="1 12">Cell membrane</location>
        <topology evidence="1 12">Multi-pass membrane protein</topology>
    </subcellularLocation>
</comment>
<evidence type="ECO:0000313" key="17">
    <source>
        <dbReference type="EMBL" id="CAL8088469.1"/>
    </source>
</evidence>
<keyword evidence="12" id="KW-0894">Sodium channel</keyword>
<dbReference type="Gene3D" id="1.10.287.70">
    <property type="match status" value="3"/>
</dbReference>
<keyword evidence="18" id="KW-1185">Reference proteome</keyword>
<evidence type="ECO:0000256" key="10">
    <source>
        <dbReference type="ARBA" id="ARBA00023157"/>
    </source>
</evidence>
<dbReference type="EMBL" id="CAXLJM020000022">
    <property type="protein sequence ID" value="CAL8088469.1"/>
    <property type="molecule type" value="Genomic_DNA"/>
</dbReference>
<keyword evidence="9 12" id="KW-0472">Membrane</keyword>
<protein>
    <recommendedName>
        <fullName evidence="12">Sodium channel protein</fullName>
    </recommendedName>
</protein>
<comment type="caution">
    <text evidence="12">Lacks conserved residue(s) required for the propagation of feature annotation.</text>
</comment>
<keyword evidence="12" id="KW-0915">Sodium</keyword>
<feature type="transmembrane region" description="Helical" evidence="12">
    <location>
        <begin position="1002"/>
        <end position="1024"/>
    </location>
</feature>
<dbReference type="SUPFAM" id="SSF81324">
    <property type="entry name" value="Voltage-gated potassium channels"/>
    <property type="match status" value="4"/>
</dbReference>
<feature type="region of interest" description="Disordered" evidence="14">
    <location>
        <begin position="793"/>
        <end position="828"/>
    </location>
</feature>
<keyword evidence="8 12" id="KW-0406">Ion transport</keyword>
<dbReference type="InterPro" id="IPR044564">
    <property type="entry name" value="Na_chnl_inactivation_gate"/>
</dbReference>
<feature type="transmembrane region" description="Helical" evidence="12">
    <location>
        <begin position="1497"/>
        <end position="1521"/>
    </location>
</feature>
<keyword evidence="6 12" id="KW-0851">Voltage-gated channel</keyword>
<keyword evidence="4 12" id="KW-0812">Transmembrane</keyword>
<dbReference type="Proteomes" id="UP001642540">
    <property type="component" value="Unassembled WGS sequence"/>
</dbReference>
<evidence type="ECO:0000256" key="2">
    <source>
        <dbReference type="ARBA" id="ARBA00022448"/>
    </source>
</evidence>
<dbReference type="PANTHER" id="PTHR10037:SF62">
    <property type="entry name" value="SODIUM CHANNEL PROTEIN 60E"/>
    <property type="match status" value="1"/>
</dbReference>
<evidence type="ECO:0000256" key="1">
    <source>
        <dbReference type="ARBA" id="ARBA00004651"/>
    </source>
</evidence>
<evidence type="ECO:0000256" key="4">
    <source>
        <dbReference type="ARBA" id="ARBA00022692"/>
    </source>
</evidence>
<feature type="domain" description="Ion transport" evidence="15">
    <location>
        <begin position="1277"/>
        <end position="1530"/>
    </location>
</feature>
<dbReference type="InterPro" id="IPR001696">
    <property type="entry name" value="Na_channel_asu"/>
</dbReference>
<feature type="transmembrane region" description="Helical" evidence="12">
    <location>
        <begin position="725"/>
        <end position="749"/>
    </location>
</feature>
<evidence type="ECO:0000256" key="7">
    <source>
        <dbReference type="ARBA" id="ARBA00022989"/>
    </source>
</evidence>
<keyword evidence="5" id="KW-0677">Repeat</keyword>
<evidence type="ECO:0000259" key="16">
    <source>
        <dbReference type="Pfam" id="PF16905"/>
    </source>
</evidence>
<keyword evidence="11 12" id="KW-0407">Ion channel</keyword>
<proteinExistence type="inferred from homology"/>
<dbReference type="InterPro" id="IPR043203">
    <property type="entry name" value="VGCC_Ca_Na"/>
</dbReference>
<feature type="transmembrane region" description="Helical" evidence="12">
    <location>
        <begin position="1072"/>
        <end position="1098"/>
    </location>
</feature>
<keyword evidence="12" id="KW-0739">Sodium transport</keyword>
<feature type="domain" description="Ion transport" evidence="15">
    <location>
        <begin position="114"/>
        <end position="438"/>
    </location>
</feature>
<feature type="region of interest" description="Disordered" evidence="14">
    <location>
        <begin position="523"/>
        <end position="549"/>
    </location>
</feature>
<name>A0ABP1Q5Y0_9HEXA</name>
<feature type="transmembrane region" description="Helical" evidence="12">
    <location>
        <begin position="392"/>
        <end position="420"/>
    </location>
</feature>
<feature type="transmembrane region" description="Helical" evidence="12">
    <location>
        <begin position="973"/>
        <end position="996"/>
    </location>
</feature>
<keyword evidence="7 12" id="KW-1133">Transmembrane helix</keyword>
<feature type="transmembrane region" description="Helical" evidence="12">
    <location>
        <begin position="254"/>
        <end position="276"/>
    </location>
</feature>
<evidence type="ECO:0000256" key="6">
    <source>
        <dbReference type="ARBA" id="ARBA00022882"/>
    </source>
</evidence>
<feature type="domain" description="Ion transport" evidence="15">
    <location>
        <begin position="621"/>
        <end position="722"/>
    </location>
</feature>
<feature type="compositionally biased region" description="Polar residues" evidence="14">
    <location>
        <begin position="793"/>
        <end position="804"/>
    </location>
</feature>
<gene>
    <name evidence="17" type="ORF">ODALV1_LOCUS7065</name>
</gene>
<comment type="caution">
    <text evidence="17">The sequence shown here is derived from an EMBL/GenBank/DDBJ whole genome shotgun (WGS) entry which is preliminary data.</text>
</comment>
<feature type="transmembrane region" description="Helical" evidence="12">
    <location>
        <begin position="1302"/>
        <end position="1320"/>
    </location>
</feature>
<sequence>MTANIGAAAIVSRGVKASQEAKRLSSVSNADFENFGGGSNIQDEEGQESSESLTGSWFGVPVEEVDPLIYVDTFCVLSKKFGRHYIFRYSSTKSLFLLGPLHPLRKIAILITTHRFFDIIIIFTILCNCITLAMITNVFDDYGKEIVPFYDDAINYIEYGFLGIYTAELVLKILAKGLIVNKFSYLRNRWNLLDFIVVTSGYITIIADIRDTTNSDKKENSLDFLRTFRVLRVVKTVSILPGLRMMINALLSSVVQLLEVMALTVACLMIFSLFALQLFRGKLLQKCVLIKGGPEDPDKLLNQPIDSEPEAIRDELWTKWVNDFKNWKTRDFPVEEAVQCGNGSDMRQCGDGYTCIGEIGGNPDQGWTSFDDFFGAMLSTFQLITLDYWERLYDVVVSTCGTTSVIFFLLVIFLGSYYLLNLMLAVVAMSYESEAQQSEQDAFTTPTHRLVAARMLSNFSFDELSKLELNRLTYFRRRTADERKALAKKLRFSGYEDEDEGQTGAGLGDAVFSLLGLHSARRQTLTKDPSAQPSRVSSPTNLAIDLKTPVPPELVPPLAREDEVLEKPSKSGSKVLSHRTASSRMEMGDVYYEQSEDLIGPHWYHRLAYRVRCRLRPVVNHMLFDMSITICIIANTVVLAMEHHGSTKELENALIIANNLFMAIFTLECVIKISALQKQYFQTGWNMFDMIIVLISYIDLASVSQNSGTRGLSVIRSMRLAYFKCFAIFLPILVVGNFIVLNLFLALLLNSFDTEELNAQRDKELEAKGRAENLKNIVGLLLKKEPKKLSIVSDTLSDEMPSSSKAKRPTTKPSKNAAGQQIVQPESEAKKNFKRLQKKVVMQIRKEAAERAIAKAENHALTIRNTEAKLFLKPNARKPGEGDSPETSVHSENTIIPGDCCPALCYKPKCLRNIMGSRQCRRRRRRWGKFRGFCMKIVGNPAFEWTILALIFASSFTLCFEDIHLESKPKLKYTLCILNFGFTGIFFVEMVLKWFAIGMWRYFTSFWTILDAFIVFVSLVSAYFDISLGSCSDSPSGGRTGAAQNLGALKALRTLRALRPLRAISRWQGMKIVVNALTYAIPSIFNVLLVCLLFWLIFSVQFFKGQFFKCVDGNGEKVDPKLAPTKDVCCSKATSLGYSWINTVSNYDNVFEGYLSLFQVATFEGWIELMEYSVDAVGVDHQPRPNNQIEFYGFYVIFIIFGSFFTLQLFIGVIIDNFNMLKKKYEGNMVEIFLTPSQRNYYIAMKNLGSKKPKKIINPPRHKFRRFFYGIALSRKLEIAIYILIFLNMLIQACEFYGEGRIIADIIASFNFFFTMVYILEAIVKIIGLGTNYFTVAQNVFDFILVLASATNDFIRTNTEVIFPIPPTLLRIARITRIGRILRLVKGAKGIRKLLFALIVSLPALFNIGALLGLITFIYSILGMSLFAKAPKKWSIDNLFNFETFSHSSLMLLRLMTAAGWNEVLDSMTYLEPVCGNYRHLECGLPGEPECPNRALVVAYIVSYLVLTYLIVINLYIAIILENYVEASNEEDVGIVEDDLEMFYVRWSRYDPKATQFISFDLLQDFLDSLDPPLGVPKPNIVAIVAFNLPIARGNKIHCLDILHALISYVLGQVDDSVEFRKLQNQMEKKFQKQFPTRRLLDIVSSTRRWKYENNAARKIQRYWRANRKRKAAAALAAKASRRTMKSTKPHEGQSTFGGMGGKIINSITRN</sequence>
<feature type="transmembrane region" description="Helical" evidence="12">
    <location>
        <begin position="942"/>
        <end position="961"/>
    </location>
</feature>
<feature type="compositionally biased region" description="Polar residues" evidence="14">
    <location>
        <begin position="523"/>
        <end position="541"/>
    </location>
</feature>
<feature type="coiled-coil region" evidence="13">
    <location>
        <begin position="839"/>
        <end position="866"/>
    </location>
</feature>
<keyword evidence="3" id="KW-1003">Cell membrane</keyword>
<dbReference type="PRINTS" id="PR00170">
    <property type="entry name" value="NACHANNEL"/>
</dbReference>
<dbReference type="Pfam" id="PF16905">
    <property type="entry name" value="GPHH"/>
    <property type="match status" value="1"/>
</dbReference>
<dbReference type="Pfam" id="PF00520">
    <property type="entry name" value="Ion_trans"/>
    <property type="match status" value="4"/>
</dbReference>
<feature type="domain" description="Voltage-dependent L-type calcium channel IQ-associated" evidence="16">
    <location>
        <begin position="1543"/>
        <end position="1578"/>
    </location>
</feature>
<keyword evidence="2 12" id="KW-0813">Transport</keyword>
<feature type="transmembrane region" description="Helical" evidence="12">
    <location>
        <begin position="622"/>
        <end position="641"/>
    </location>
</feature>
<comment type="function">
    <text evidence="12">Mediates the voltage-dependent sodium ion permeability of excitable membranes. Assuming opened or closed conformations in response to the voltage difference across the membrane, the protein forms a sodium-selective channel through which Na(+) ions may pass in accordance with their electrochemical gradient.</text>
</comment>
<dbReference type="InterPro" id="IPR027359">
    <property type="entry name" value="Volt_channel_dom_sf"/>
</dbReference>
<dbReference type="Gene3D" id="1.10.238.10">
    <property type="entry name" value="EF-hand"/>
    <property type="match status" value="1"/>
</dbReference>
<reference evidence="17 18" key="1">
    <citation type="submission" date="2024-08" db="EMBL/GenBank/DDBJ databases">
        <authorList>
            <person name="Cucini C."/>
            <person name="Frati F."/>
        </authorList>
    </citation>
    <scope>NUCLEOTIDE SEQUENCE [LARGE SCALE GENOMIC DNA]</scope>
</reference>
<dbReference type="Gene3D" id="1.20.120.350">
    <property type="entry name" value="Voltage-gated potassium channels. Chain C"/>
    <property type="match status" value="4"/>
</dbReference>
<accession>A0ABP1Q5Y0</accession>
<evidence type="ECO:0000256" key="5">
    <source>
        <dbReference type="ARBA" id="ARBA00022737"/>
    </source>
</evidence>
<feature type="transmembrane region" description="Helical" evidence="12">
    <location>
        <begin position="653"/>
        <end position="673"/>
    </location>
</feature>
<organism evidence="17 18">
    <name type="scientific">Orchesella dallaii</name>
    <dbReference type="NCBI Taxonomy" id="48710"/>
    <lineage>
        <taxon>Eukaryota</taxon>
        <taxon>Metazoa</taxon>
        <taxon>Ecdysozoa</taxon>
        <taxon>Arthropoda</taxon>
        <taxon>Hexapoda</taxon>
        <taxon>Collembola</taxon>
        <taxon>Entomobryomorpha</taxon>
        <taxon>Entomobryoidea</taxon>
        <taxon>Orchesellidae</taxon>
        <taxon>Orchesellinae</taxon>
        <taxon>Orchesella</taxon>
    </lineage>
</organism>
<feature type="transmembrane region" description="Helical" evidence="12">
    <location>
        <begin position="1394"/>
        <end position="1422"/>
    </location>
</feature>
<evidence type="ECO:0000259" key="15">
    <source>
        <dbReference type="Pfam" id="PF00520"/>
    </source>
</evidence>
<feature type="transmembrane region" description="Helical" evidence="12">
    <location>
        <begin position="1267"/>
        <end position="1290"/>
    </location>
</feature>
<feature type="transmembrane region" description="Helical" evidence="12">
    <location>
        <begin position="159"/>
        <end position="179"/>
    </location>
</feature>
<feature type="transmembrane region" description="Helical" evidence="12">
    <location>
        <begin position="1192"/>
        <end position="1215"/>
    </location>
</feature>
<evidence type="ECO:0000256" key="13">
    <source>
        <dbReference type="SAM" id="Coils"/>
    </source>
</evidence>
<dbReference type="InterPro" id="IPR005821">
    <property type="entry name" value="Ion_trans_dom"/>
</dbReference>
<feature type="compositionally biased region" description="Polar residues" evidence="14">
    <location>
        <begin position="811"/>
        <end position="824"/>
    </location>
</feature>
<comment type="similarity">
    <text evidence="12">Belongs to the sodium channel (TC 1.A.1.10) family.</text>
</comment>
<evidence type="ECO:0000313" key="18">
    <source>
        <dbReference type="Proteomes" id="UP001642540"/>
    </source>
</evidence>
<evidence type="ECO:0000256" key="11">
    <source>
        <dbReference type="ARBA" id="ARBA00023303"/>
    </source>
</evidence>
<feature type="compositionally biased region" description="Polar residues" evidence="14">
    <location>
        <begin position="570"/>
        <end position="580"/>
    </location>
</feature>
<keyword evidence="13" id="KW-0175">Coiled coil</keyword>
<keyword evidence="10" id="KW-1015">Disulfide bond</keyword>
<evidence type="ECO:0000256" key="12">
    <source>
        <dbReference type="RuleBase" id="RU361132"/>
    </source>
</evidence>
<feature type="region of interest" description="Disordered" evidence="14">
    <location>
        <begin position="1680"/>
        <end position="1701"/>
    </location>
</feature>
<evidence type="ECO:0000256" key="14">
    <source>
        <dbReference type="SAM" id="MobiDB-lite"/>
    </source>
</evidence>
<dbReference type="PANTHER" id="PTHR10037">
    <property type="entry name" value="VOLTAGE-GATED CATION CHANNEL CALCIUM AND SODIUM"/>
    <property type="match status" value="1"/>
</dbReference>
<feature type="domain" description="Ion transport" evidence="15">
    <location>
        <begin position="941"/>
        <end position="1224"/>
    </location>
</feature>